<evidence type="ECO:0000313" key="5">
    <source>
        <dbReference type="Proteomes" id="UP000423525"/>
    </source>
</evidence>
<organism evidence="4 5">
    <name type="scientific">Corynebacterium rouxii</name>
    <dbReference type="NCBI Taxonomy" id="2719119"/>
    <lineage>
        <taxon>Bacteria</taxon>
        <taxon>Bacillati</taxon>
        <taxon>Actinomycetota</taxon>
        <taxon>Actinomycetes</taxon>
        <taxon>Mycobacteriales</taxon>
        <taxon>Corynebacteriaceae</taxon>
        <taxon>Corynebacterium</taxon>
    </lineage>
</organism>
<evidence type="ECO:0000256" key="1">
    <source>
        <dbReference type="SAM" id="Coils"/>
    </source>
</evidence>
<dbReference type="Gene3D" id="3.10.310.50">
    <property type="match status" value="1"/>
</dbReference>
<keyword evidence="1" id="KW-0175">Coiled coil</keyword>
<dbReference type="InterPro" id="IPR007621">
    <property type="entry name" value="TPM_dom"/>
</dbReference>
<feature type="signal peptide" evidence="2">
    <location>
        <begin position="1"/>
        <end position="40"/>
    </location>
</feature>
<keyword evidence="2" id="KW-0732">Signal</keyword>
<proteinExistence type="predicted"/>
<dbReference type="KEGG" id="crf:FRC0190_01730"/>
<dbReference type="EMBL" id="LR738855">
    <property type="protein sequence ID" value="VZH85792.1"/>
    <property type="molecule type" value="Genomic_DNA"/>
</dbReference>
<name>A0A6I8MDF7_9CORY</name>
<evidence type="ECO:0000313" key="4">
    <source>
        <dbReference type="EMBL" id="VZH85792.1"/>
    </source>
</evidence>
<evidence type="ECO:0000256" key="2">
    <source>
        <dbReference type="SAM" id="SignalP"/>
    </source>
</evidence>
<dbReference type="Proteomes" id="UP000423525">
    <property type="component" value="Chromosome"/>
</dbReference>
<feature type="coiled-coil region" evidence="1">
    <location>
        <begin position="247"/>
        <end position="274"/>
    </location>
</feature>
<evidence type="ECO:0000259" key="3">
    <source>
        <dbReference type="Pfam" id="PF04536"/>
    </source>
</evidence>
<feature type="chain" id="PRO_5026032205" evidence="2">
    <location>
        <begin position="41"/>
        <end position="682"/>
    </location>
</feature>
<feature type="domain" description="TPM" evidence="3">
    <location>
        <begin position="60"/>
        <end position="171"/>
    </location>
</feature>
<dbReference type="AlphaFoldDB" id="A0A6I8MDF7"/>
<accession>A0A6I8MDF7</accession>
<sequence>MFLPTLTKLVNMHWSIKQASRLSAIALAASVVGLPTAALALPQPAIHVEAAAPQRYVEVVTDESGVLSPDDIAGITQKVQQFQQETRRQIRIIFVDSFDDVTPEVWTTQAVRSNGDRNVAVFAVAVKTREFGINGGEDWDPHALDNMYNAAYDHLLEQDWAGAAYGVVDQATNTSAASSSPASGPTSSVDNAWLGAGALGIAATGGGLWAYSRRKRTASQKHTFESARSINPADTQALHALSTDTLAALAQEELVSTDESIRRAKEELEIAVAEFGAERTRAFRRAMNDSTTTLHKAFALNQQAQSTSNPAERHALYVQIVSTCGIADDALDAEAANFAQLRNLLVNADSVLLNLTQRIVDLRQRLPGAASTLESVSAQYSDSVVSSIKDNLDIAQASITEAERSLDAARELSSRPAGEQAGLVDAIRNAENAANNADKLIAAIEHADSNISTARSGIPALITEISDEIAEAQQLRESNDQITPEAGWAAFDASVVDARSALDFAHAHAEQDPLETWSMLTAADSALDIQLAYARDAAADHERRSMVFQQQLSSAQSSVQTTSDFISTRGRVIKSAARTRLAEAEKLLAQAHNAASTDVVRATDFAREADRTARSALSLAKRDYRDYQQRQSSNRGGGMGGIITGMVLNEILSNNHRGGFGGGFGGGFSGGGGGGGFRGGSF</sequence>
<protein>
    <submittedName>
        <fullName evidence="4">TPM domain-containing protein</fullName>
    </submittedName>
</protein>
<gene>
    <name evidence="4" type="ORF">FRC0190_01730</name>
</gene>
<reference evidence="4 5" key="1">
    <citation type="submission" date="2019-11" db="EMBL/GenBank/DDBJ databases">
        <authorList>
            <person name="Brisse S."/>
        </authorList>
    </citation>
    <scope>NUCLEOTIDE SEQUENCE [LARGE SCALE GENOMIC DNA]</scope>
    <source>
        <strain evidence="4">FRC0190</strain>
    </source>
</reference>
<dbReference type="Pfam" id="PF04536">
    <property type="entry name" value="TPM_phosphatase"/>
    <property type="match status" value="1"/>
</dbReference>
<feature type="coiled-coil region" evidence="1">
    <location>
        <begin position="392"/>
        <end position="450"/>
    </location>
</feature>